<dbReference type="Proteomes" id="UP000231450">
    <property type="component" value="Unassembled WGS sequence"/>
</dbReference>
<dbReference type="InterPro" id="IPR036043">
    <property type="entry name" value="Phosphoglycerate_kinase_sf"/>
</dbReference>
<dbReference type="EMBL" id="PFDW01000058">
    <property type="protein sequence ID" value="PJE58073.1"/>
    <property type="molecule type" value="Genomic_DNA"/>
</dbReference>
<gene>
    <name evidence="9" type="primary">pgk</name>
    <name evidence="9" type="ORF">COU81_02690</name>
</gene>
<dbReference type="GO" id="GO:0006094">
    <property type="term" value="P:gluconeogenesis"/>
    <property type="evidence" value="ECO:0007669"/>
    <property type="project" value="TreeGrafter"/>
</dbReference>
<feature type="binding site" evidence="7">
    <location>
        <begin position="309"/>
        <end position="312"/>
    </location>
    <ligand>
        <name>ATP</name>
        <dbReference type="ChEBI" id="CHEBI:30616"/>
    </ligand>
</feature>
<comment type="similarity">
    <text evidence="8">Belongs to the phosphoglycerate kinase family.</text>
</comment>
<dbReference type="GO" id="GO:0004618">
    <property type="term" value="F:phosphoglycerate kinase activity"/>
    <property type="evidence" value="ECO:0007669"/>
    <property type="project" value="UniProtKB-EC"/>
</dbReference>
<protein>
    <recommendedName>
        <fullName evidence="2 8">Phosphoglycerate kinase</fullName>
        <ecNumber evidence="2 8">2.7.2.3</ecNumber>
    </recommendedName>
</protein>
<feature type="binding site" evidence="7">
    <location>
        <position position="281"/>
    </location>
    <ligand>
        <name>ATP</name>
        <dbReference type="ChEBI" id="CHEBI:30616"/>
    </ligand>
</feature>
<sequence>MINLPDLKTADVKNKKILLRLDLDVPLSIDGDIEDDTRLKDSLETLEYLLSSEAIVIIVGHLGRPEGKDEKLSLKPIANWFLNQLQITSNDLSVTNIEDFEGFKFSDKLFLLENIRFYKEEEENNPDFAKKLAGLTDIYINDAFAVSHREHASIVGVVKLLPHYAGFRLKKEIETLSSLLENPKRPFVVIIGGAKIETKLPLVEKMHQFADYVLVGGKIAEETRVLLKVQHEKVAERKSVLLVADLNEDETDTMQNSVENFLQIINLAKTIIWNGPIGKTEGQEEDLEIGTAKLAKGIVESGAYAVVGGGDTIGYLKKINLLDKFSFVSTGGGAMLEFLSGEKLPGIEALIEDI</sequence>
<evidence type="ECO:0000256" key="8">
    <source>
        <dbReference type="RuleBase" id="RU000532"/>
    </source>
</evidence>
<keyword evidence="6 7" id="KW-0067">ATP-binding</keyword>
<evidence type="ECO:0000256" key="4">
    <source>
        <dbReference type="ARBA" id="ARBA00022741"/>
    </source>
</evidence>
<evidence type="ECO:0000256" key="1">
    <source>
        <dbReference type="ARBA" id="ARBA00000642"/>
    </source>
</evidence>
<dbReference type="GO" id="GO:0005829">
    <property type="term" value="C:cytosol"/>
    <property type="evidence" value="ECO:0007669"/>
    <property type="project" value="TreeGrafter"/>
</dbReference>
<evidence type="ECO:0000313" key="10">
    <source>
        <dbReference type="Proteomes" id="UP000231450"/>
    </source>
</evidence>
<reference evidence="10" key="1">
    <citation type="submission" date="2017-09" db="EMBL/GenBank/DDBJ databases">
        <title>Depth-based differentiation of microbial function through sediment-hosted aquifers and enrichment of novel symbionts in the deep terrestrial subsurface.</title>
        <authorList>
            <person name="Probst A.J."/>
            <person name="Ladd B."/>
            <person name="Jarett J.K."/>
            <person name="Geller-Mcgrath D.E."/>
            <person name="Sieber C.M.K."/>
            <person name="Emerson J.B."/>
            <person name="Anantharaman K."/>
            <person name="Thomas B.C."/>
            <person name="Malmstrom R."/>
            <person name="Stieglmeier M."/>
            <person name="Klingl A."/>
            <person name="Woyke T."/>
            <person name="Ryan C.M."/>
            <person name="Banfield J.F."/>
        </authorList>
    </citation>
    <scope>NUCLEOTIDE SEQUENCE [LARGE SCALE GENOMIC DNA]</scope>
</reference>
<evidence type="ECO:0000256" key="3">
    <source>
        <dbReference type="ARBA" id="ARBA00022679"/>
    </source>
</evidence>
<dbReference type="SUPFAM" id="SSF53748">
    <property type="entry name" value="Phosphoglycerate kinase"/>
    <property type="match status" value="1"/>
</dbReference>
<name>A0A2M8KDV3_9BACT</name>
<organism evidence="9 10">
    <name type="scientific">Candidatus Portnoybacteria bacterium CG10_big_fil_rev_8_21_14_0_10_36_7</name>
    <dbReference type="NCBI Taxonomy" id="1974812"/>
    <lineage>
        <taxon>Bacteria</taxon>
        <taxon>Candidatus Portnoyibacteriota</taxon>
    </lineage>
</organism>
<dbReference type="Gene3D" id="3.40.50.1260">
    <property type="entry name" value="Phosphoglycerate kinase, N-terminal domain"/>
    <property type="match status" value="2"/>
</dbReference>
<dbReference type="GO" id="GO:0006096">
    <property type="term" value="P:glycolytic process"/>
    <property type="evidence" value="ECO:0007669"/>
    <property type="project" value="InterPro"/>
</dbReference>
<evidence type="ECO:0000256" key="2">
    <source>
        <dbReference type="ARBA" id="ARBA00013061"/>
    </source>
</evidence>
<dbReference type="InterPro" id="IPR015824">
    <property type="entry name" value="Phosphoglycerate_kinase_N"/>
</dbReference>
<evidence type="ECO:0000256" key="7">
    <source>
        <dbReference type="PIRSR" id="PIRSR000724-2"/>
    </source>
</evidence>
<evidence type="ECO:0000313" key="9">
    <source>
        <dbReference type="EMBL" id="PJE58073.1"/>
    </source>
</evidence>
<keyword evidence="3 8" id="KW-0808">Transferase</keyword>
<dbReference type="GO" id="GO:0005524">
    <property type="term" value="F:ATP binding"/>
    <property type="evidence" value="ECO:0007669"/>
    <property type="project" value="UniProtKB-KW"/>
</dbReference>
<dbReference type="Pfam" id="PF00162">
    <property type="entry name" value="PGK"/>
    <property type="match status" value="2"/>
</dbReference>
<feature type="binding site" evidence="7">
    <location>
        <position position="199"/>
    </location>
    <ligand>
        <name>ATP</name>
        <dbReference type="ChEBI" id="CHEBI:30616"/>
    </ligand>
</feature>
<dbReference type="PRINTS" id="PR00477">
    <property type="entry name" value="PHGLYCKINASE"/>
</dbReference>
<keyword evidence="5 8" id="KW-0418">Kinase</keyword>
<dbReference type="AlphaFoldDB" id="A0A2M8KDV3"/>
<dbReference type="PIRSF" id="PIRSF000724">
    <property type="entry name" value="Pgk"/>
    <property type="match status" value="1"/>
</dbReference>
<dbReference type="PANTHER" id="PTHR11406:SF23">
    <property type="entry name" value="PHOSPHOGLYCERATE KINASE 1, CHLOROPLASTIC-RELATED"/>
    <property type="match status" value="1"/>
</dbReference>
<dbReference type="GO" id="GO:0043531">
    <property type="term" value="F:ADP binding"/>
    <property type="evidence" value="ECO:0007669"/>
    <property type="project" value="TreeGrafter"/>
</dbReference>
<dbReference type="PANTHER" id="PTHR11406">
    <property type="entry name" value="PHOSPHOGLYCERATE KINASE"/>
    <property type="match status" value="1"/>
</dbReference>
<comment type="catalytic activity">
    <reaction evidence="1 8">
        <text>(2R)-3-phosphoglycerate + ATP = (2R)-3-phospho-glyceroyl phosphate + ADP</text>
        <dbReference type="Rhea" id="RHEA:14801"/>
        <dbReference type="ChEBI" id="CHEBI:30616"/>
        <dbReference type="ChEBI" id="CHEBI:57604"/>
        <dbReference type="ChEBI" id="CHEBI:58272"/>
        <dbReference type="ChEBI" id="CHEBI:456216"/>
        <dbReference type="EC" id="2.7.2.3"/>
    </reaction>
</comment>
<keyword evidence="4" id="KW-0547">Nucleotide-binding</keyword>
<evidence type="ECO:0000256" key="6">
    <source>
        <dbReference type="ARBA" id="ARBA00022840"/>
    </source>
</evidence>
<dbReference type="InterPro" id="IPR001576">
    <property type="entry name" value="Phosphoglycerate_kinase"/>
</dbReference>
<proteinExistence type="inferred from homology"/>
<comment type="caution">
    <text evidence="9">The sequence shown here is derived from an EMBL/GenBank/DDBJ whole genome shotgun (WGS) entry which is preliminary data.</text>
</comment>
<evidence type="ECO:0000256" key="5">
    <source>
        <dbReference type="ARBA" id="ARBA00022777"/>
    </source>
</evidence>
<accession>A0A2M8KDV3</accession>
<dbReference type="EC" id="2.7.2.3" evidence="2 8"/>